<keyword evidence="3" id="KW-1185">Reference proteome</keyword>
<protein>
    <submittedName>
        <fullName evidence="2">Uncharacterized protein</fullName>
    </submittedName>
</protein>
<evidence type="ECO:0000256" key="1">
    <source>
        <dbReference type="SAM" id="MobiDB-lite"/>
    </source>
</evidence>
<feature type="compositionally biased region" description="Polar residues" evidence="1">
    <location>
        <begin position="1"/>
        <end position="12"/>
    </location>
</feature>
<sequence>MDKSYNSTLNRSSARKKNLSTFSQLNDRDEYNLSSQEDNLPANKRREANTGLFGYSKTQDKSNNVLILDNDSEDSLPQLSKTNVSILEHFKKATTQRPYERMLKNMSMQRKPHPYEFGQLREKVQQPKHMRSNTEENILDYEILSSYKNDIPQNSNDNLLNSARKPLKSKKNPYSKLNLQRHESENPASKIAMTTSVDNIHIHRSNSDRKHKQTNPREMKNSQGLKNEGKSLRTRIGYNNKQNKSQKNSISNTHQTHAAFPKKINNTGLRKSTFKFVMKRKNQNKSVKTIERLRKYNNSPLKSTIQDSYSNVNQTSKQSYQGMGGLGPNRDSRHQKASETALKVKFFSNIVRETNRDEPHHEIYKLLNGSNSKMENSRTKAIEFAKSIRNKFKGGKKIANPVLEKISKLKEESRKNRESLYTNMKFTEEAIKMFYC</sequence>
<reference evidence="2" key="1">
    <citation type="submission" date="2023-07" db="EMBL/GenBank/DDBJ databases">
        <authorList>
            <consortium name="AG Swart"/>
            <person name="Singh M."/>
            <person name="Singh A."/>
            <person name="Seah K."/>
            <person name="Emmerich C."/>
        </authorList>
    </citation>
    <scope>NUCLEOTIDE SEQUENCE</scope>
    <source>
        <strain evidence="2">DP1</strain>
    </source>
</reference>
<proteinExistence type="predicted"/>
<gene>
    <name evidence="2" type="ORF">ECRASSUSDP1_LOCUS3745</name>
</gene>
<evidence type="ECO:0000313" key="2">
    <source>
        <dbReference type="EMBL" id="CAI2362422.1"/>
    </source>
</evidence>
<feature type="region of interest" description="Disordered" evidence="1">
    <location>
        <begin position="1"/>
        <end position="46"/>
    </location>
</feature>
<feature type="region of interest" description="Disordered" evidence="1">
    <location>
        <begin position="150"/>
        <end position="266"/>
    </location>
</feature>
<dbReference type="Pfam" id="PF15261">
    <property type="entry name" value="JHY"/>
    <property type="match status" value="1"/>
</dbReference>
<feature type="compositionally biased region" description="Polar residues" evidence="1">
    <location>
        <begin position="150"/>
        <end position="161"/>
    </location>
</feature>
<dbReference type="EMBL" id="CAMPGE010003585">
    <property type="protein sequence ID" value="CAI2362422.1"/>
    <property type="molecule type" value="Genomic_DNA"/>
</dbReference>
<feature type="compositionally biased region" description="Low complexity" evidence="1">
    <location>
        <begin position="239"/>
        <end position="252"/>
    </location>
</feature>
<dbReference type="InterPro" id="IPR027968">
    <property type="entry name" value="JHY"/>
</dbReference>
<dbReference type="AlphaFoldDB" id="A0AAD1U867"/>
<accession>A0AAD1U867</accession>
<name>A0AAD1U867_EUPCR</name>
<organism evidence="2 3">
    <name type="scientific">Euplotes crassus</name>
    <dbReference type="NCBI Taxonomy" id="5936"/>
    <lineage>
        <taxon>Eukaryota</taxon>
        <taxon>Sar</taxon>
        <taxon>Alveolata</taxon>
        <taxon>Ciliophora</taxon>
        <taxon>Intramacronucleata</taxon>
        <taxon>Spirotrichea</taxon>
        <taxon>Hypotrichia</taxon>
        <taxon>Euplotida</taxon>
        <taxon>Euplotidae</taxon>
        <taxon>Moneuplotes</taxon>
    </lineage>
</organism>
<comment type="caution">
    <text evidence="2">The sequence shown here is derived from an EMBL/GenBank/DDBJ whole genome shotgun (WGS) entry which is preliminary data.</text>
</comment>
<dbReference type="Proteomes" id="UP001295684">
    <property type="component" value="Unassembled WGS sequence"/>
</dbReference>
<evidence type="ECO:0000313" key="3">
    <source>
        <dbReference type="Proteomes" id="UP001295684"/>
    </source>
</evidence>